<gene>
    <name evidence="2" type="ORF">UV09_C0035G0018</name>
</gene>
<dbReference type="AlphaFoldDB" id="A0A0G0Z9Z2"/>
<protein>
    <recommendedName>
        <fullName evidence="1">PIN domain-containing protein</fullName>
    </recommendedName>
</protein>
<evidence type="ECO:0000313" key="2">
    <source>
        <dbReference type="EMBL" id="KKS45542.1"/>
    </source>
</evidence>
<dbReference type="Proteomes" id="UP000034320">
    <property type="component" value="Unassembled WGS sequence"/>
</dbReference>
<proteinExistence type="predicted"/>
<organism evidence="2 3">
    <name type="scientific">Candidatus Gottesmanbacteria bacterium GW2011_GWA2_42_18</name>
    <dbReference type="NCBI Taxonomy" id="1618442"/>
    <lineage>
        <taxon>Bacteria</taxon>
        <taxon>Candidatus Gottesmaniibacteriota</taxon>
    </lineage>
</organism>
<dbReference type="InterPro" id="IPR002716">
    <property type="entry name" value="PIN_dom"/>
</dbReference>
<comment type="caution">
    <text evidence="2">The sequence shown here is derived from an EMBL/GenBank/DDBJ whole genome shotgun (WGS) entry which is preliminary data.</text>
</comment>
<reference evidence="2 3" key="1">
    <citation type="journal article" date="2015" name="Nature">
        <title>rRNA introns, odd ribosomes, and small enigmatic genomes across a large radiation of phyla.</title>
        <authorList>
            <person name="Brown C.T."/>
            <person name="Hug L.A."/>
            <person name="Thomas B.C."/>
            <person name="Sharon I."/>
            <person name="Castelle C.J."/>
            <person name="Singh A."/>
            <person name="Wilkins M.J."/>
            <person name="Williams K.H."/>
            <person name="Banfield J.F."/>
        </authorList>
    </citation>
    <scope>NUCLEOTIDE SEQUENCE [LARGE SCALE GENOMIC DNA]</scope>
</reference>
<dbReference type="Pfam" id="PF13470">
    <property type="entry name" value="PIN_3"/>
    <property type="match status" value="1"/>
</dbReference>
<dbReference type="InterPro" id="IPR029060">
    <property type="entry name" value="PIN-like_dom_sf"/>
</dbReference>
<feature type="domain" description="PIN" evidence="1">
    <location>
        <begin position="9"/>
        <end position="130"/>
    </location>
</feature>
<sequence length="146" mass="16974">MTSILSGKWVFDSNIFIYFLDQSSPFFEQSKTLFAEIISGKIKAYCGQQNIIEVERILIQRYKRKISETIPKMKILIKEFSFWVLTPFPYTIKTFHSLVPSIKPGGDFFDYYLAATMLDNGIDRIFTVNTKDFSNIKEIEAVNPFV</sequence>
<name>A0A0G0Z9Z2_9BACT</name>
<evidence type="ECO:0000259" key="1">
    <source>
        <dbReference type="Pfam" id="PF13470"/>
    </source>
</evidence>
<dbReference type="CDD" id="cd09854">
    <property type="entry name" value="PIN_VapC-like"/>
    <property type="match status" value="1"/>
</dbReference>
<evidence type="ECO:0000313" key="3">
    <source>
        <dbReference type="Proteomes" id="UP000034320"/>
    </source>
</evidence>
<dbReference type="EMBL" id="LCDD01000035">
    <property type="protein sequence ID" value="KKS45542.1"/>
    <property type="molecule type" value="Genomic_DNA"/>
</dbReference>
<accession>A0A0G0Z9Z2</accession>
<dbReference type="Gene3D" id="3.40.50.1010">
    <property type="entry name" value="5'-nuclease"/>
    <property type="match status" value="1"/>
</dbReference>
<dbReference type="SUPFAM" id="SSF88723">
    <property type="entry name" value="PIN domain-like"/>
    <property type="match status" value="1"/>
</dbReference>